<protein>
    <submittedName>
        <fullName evidence="5">DUF676 domain-containing protein</fullName>
    </submittedName>
</protein>
<dbReference type="AlphaFoldDB" id="A0A9P1DH85"/>
<dbReference type="Proteomes" id="UP001152797">
    <property type="component" value="Unassembled WGS sequence"/>
</dbReference>
<dbReference type="Pfam" id="PF05057">
    <property type="entry name" value="DUF676"/>
    <property type="match status" value="1"/>
</dbReference>
<feature type="transmembrane region" description="Helical" evidence="2">
    <location>
        <begin position="287"/>
        <end position="312"/>
    </location>
</feature>
<evidence type="ECO:0000259" key="3">
    <source>
        <dbReference type="Pfam" id="PF05057"/>
    </source>
</evidence>
<dbReference type="EMBL" id="CAMXCT020004520">
    <property type="protein sequence ID" value="CAL1162782.1"/>
    <property type="molecule type" value="Genomic_DNA"/>
</dbReference>
<reference evidence="4" key="1">
    <citation type="submission" date="2022-10" db="EMBL/GenBank/DDBJ databases">
        <authorList>
            <person name="Chen Y."/>
            <person name="Dougan E. K."/>
            <person name="Chan C."/>
            <person name="Rhodes N."/>
            <person name="Thang M."/>
        </authorList>
    </citation>
    <scope>NUCLEOTIDE SEQUENCE</scope>
</reference>
<name>A0A9P1DH85_9DINO</name>
<reference evidence="5 6" key="2">
    <citation type="submission" date="2024-05" db="EMBL/GenBank/DDBJ databases">
        <authorList>
            <person name="Chen Y."/>
            <person name="Shah S."/>
            <person name="Dougan E. K."/>
            <person name="Thang M."/>
            <person name="Chan C."/>
        </authorList>
    </citation>
    <scope>NUCLEOTIDE SEQUENCE [LARGE SCALE GENOMIC DNA]</scope>
</reference>
<evidence type="ECO:0000256" key="2">
    <source>
        <dbReference type="SAM" id="Phobius"/>
    </source>
</evidence>
<dbReference type="InterPro" id="IPR029058">
    <property type="entry name" value="AB_hydrolase_fold"/>
</dbReference>
<gene>
    <name evidence="4" type="ORF">C1SCF055_LOCUS34771</name>
</gene>
<evidence type="ECO:0000313" key="4">
    <source>
        <dbReference type="EMBL" id="CAI4009407.1"/>
    </source>
</evidence>
<feature type="compositionally biased region" description="Polar residues" evidence="1">
    <location>
        <begin position="1"/>
        <end position="15"/>
    </location>
</feature>
<keyword evidence="2" id="KW-0472">Membrane</keyword>
<evidence type="ECO:0000313" key="6">
    <source>
        <dbReference type="Proteomes" id="UP001152797"/>
    </source>
</evidence>
<dbReference type="PANTHER" id="PTHR12482">
    <property type="entry name" value="LIPASE ROG1-RELATED-RELATED"/>
    <property type="match status" value="1"/>
</dbReference>
<dbReference type="SUPFAM" id="SSF53474">
    <property type="entry name" value="alpha/beta-Hydrolases"/>
    <property type="match status" value="1"/>
</dbReference>
<sequence length="406" mass="45487">MDEQQSFSRHVTPTTICGEKNRSELGVESETPEMTGSIPLCIMVHGMGGSDADWQTWVEILSQRFPDWVLWPLQKLRAASSFMGRDLRELSKMAAAEIFEVVRGTQASSPGSRIVLHCIGHSMGGLIIRGALPSLLENFDDSVDLGHYLSLSSPHMGIQSSWLLPLHAWRNLCWLSRPVSLQLPQLALQDCSERPYLLEISHAESESMEILGQFQSCSCASLAFGDPLIPSASGMINPEMLLESHSIVDESFWRLEFDDTFAERSAGTRAPGIKEPTAKWMVISKTLLAVLHMMLSLLFGFMIAMASPCTILRTTLKRSSMSEVQLRKGDSSPEGPAPKLSWTFSQDLKCRYPEEIYDGLVSIPWRRILAYAHHRPVGRNMCRGHKWPWQRPGDTGDTMTKTPKNW</sequence>
<dbReference type="EMBL" id="CAMXCT010004520">
    <property type="protein sequence ID" value="CAI4009407.1"/>
    <property type="molecule type" value="Genomic_DNA"/>
</dbReference>
<dbReference type="InterPro" id="IPR044294">
    <property type="entry name" value="Lipase-like"/>
</dbReference>
<dbReference type="OrthoDB" id="273452at2759"/>
<proteinExistence type="predicted"/>
<keyword evidence="6" id="KW-1185">Reference proteome</keyword>
<comment type="caution">
    <text evidence="4">The sequence shown here is derived from an EMBL/GenBank/DDBJ whole genome shotgun (WGS) entry which is preliminary data.</text>
</comment>
<accession>A0A9P1DH85</accession>
<dbReference type="EMBL" id="CAMXCT030004520">
    <property type="protein sequence ID" value="CAL4796719.1"/>
    <property type="molecule type" value="Genomic_DNA"/>
</dbReference>
<feature type="region of interest" description="Disordered" evidence="1">
    <location>
        <begin position="1"/>
        <end position="32"/>
    </location>
</feature>
<keyword evidence="2" id="KW-0812">Transmembrane</keyword>
<evidence type="ECO:0000256" key="1">
    <source>
        <dbReference type="SAM" id="MobiDB-lite"/>
    </source>
</evidence>
<dbReference type="Gene3D" id="3.40.50.1820">
    <property type="entry name" value="alpha/beta hydrolase"/>
    <property type="match status" value="1"/>
</dbReference>
<keyword evidence="2" id="KW-1133">Transmembrane helix</keyword>
<dbReference type="InterPro" id="IPR007751">
    <property type="entry name" value="DUF676_lipase-like"/>
</dbReference>
<evidence type="ECO:0000313" key="5">
    <source>
        <dbReference type="EMBL" id="CAL4796719.1"/>
    </source>
</evidence>
<feature type="domain" description="DUF676" evidence="3">
    <location>
        <begin position="40"/>
        <end position="162"/>
    </location>
</feature>
<organism evidence="4">
    <name type="scientific">Cladocopium goreaui</name>
    <dbReference type="NCBI Taxonomy" id="2562237"/>
    <lineage>
        <taxon>Eukaryota</taxon>
        <taxon>Sar</taxon>
        <taxon>Alveolata</taxon>
        <taxon>Dinophyceae</taxon>
        <taxon>Suessiales</taxon>
        <taxon>Symbiodiniaceae</taxon>
        <taxon>Cladocopium</taxon>
    </lineage>
</organism>